<name>A0A4R6SVU6_9SPHI</name>
<accession>A0A4R6SVU6</accession>
<dbReference type="GO" id="GO:0008781">
    <property type="term" value="F:N-acylneuraminate cytidylyltransferase activity"/>
    <property type="evidence" value="ECO:0007669"/>
    <property type="project" value="TreeGrafter"/>
</dbReference>
<dbReference type="RefSeq" id="WP_133575978.1">
    <property type="nucleotide sequence ID" value="NZ_SNYC01000004.1"/>
</dbReference>
<keyword evidence="1" id="KW-0548">Nucleotidyltransferase</keyword>
<reference evidence="1 2" key="1">
    <citation type="submission" date="2019-03" db="EMBL/GenBank/DDBJ databases">
        <title>Genomic Encyclopedia of Archaeal and Bacterial Type Strains, Phase II (KMG-II): from individual species to whole genera.</title>
        <authorList>
            <person name="Goeker M."/>
        </authorList>
    </citation>
    <scope>NUCLEOTIDE SEQUENCE [LARGE SCALE GENOMIC DNA]</scope>
    <source>
        <strain evidence="1 2">DSM 19035</strain>
    </source>
</reference>
<organism evidence="1 2">
    <name type="scientific">Pedobacter metabolipauper</name>
    <dbReference type="NCBI Taxonomy" id="425513"/>
    <lineage>
        <taxon>Bacteria</taxon>
        <taxon>Pseudomonadati</taxon>
        <taxon>Bacteroidota</taxon>
        <taxon>Sphingobacteriia</taxon>
        <taxon>Sphingobacteriales</taxon>
        <taxon>Sphingobacteriaceae</taxon>
        <taxon>Pedobacter</taxon>
    </lineage>
</organism>
<gene>
    <name evidence="1" type="ORF">ATK78_2089</name>
</gene>
<dbReference type="InterPro" id="IPR029044">
    <property type="entry name" value="Nucleotide-diphossugar_trans"/>
</dbReference>
<dbReference type="InterPro" id="IPR050793">
    <property type="entry name" value="CMP-NeuNAc_synthase"/>
</dbReference>
<dbReference type="SUPFAM" id="SSF53448">
    <property type="entry name" value="Nucleotide-diphospho-sugar transferases"/>
    <property type="match status" value="1"/>
</dbReference>
<dbReference type="EMBL" id="SNYC01000004">
    <property type="protein sequence ID" value="TDQ09930.1"/>
    <property type="molecule type" value="Genomic_DNA"/>
</dbReference>
<dbReference type="Gene3D" id="3.90.550.10">
    <property type="entry name" value="Spore Coat Polysaccharide Biosynthesis Protein SpsA, Chain A"/>
    <property type="match status" value="1"/>
</dbReference>
<dbReference type="Pfam" id="PF02348">
    <property type="entry name" value="CTP_transf_3"/>
    <property type="match status" value="1"/>
</dbReference>
<dbReference type="AlphaFoldDB" id="A0A4R6SVU6"/>
<keyword evidence="1" id="KW-0808">Transferase</keyword>
<dbReference type="InterPro" id="IPR003329">
    <property type="entry name" value="Cytidylyl_trans"/>
</dbReference>
<dbReference type="PANTHER" id="PTHR21485">
    <property type="entry name" value="HAD SUPERFAMILY MEMBERS CMAS AND KDSC"/>
    <property type="match status" value="1"/>
</dbReference>
<sequence length="232" mass="26432">MHEPLSFFLPLRKGSERVINKNTKRFAGIEGGILALKLQQLIGSKLIDEIVLSTNDEVCIDVAKKFLNKDSRIKIDYRPQHLCESSTKLTDLIAYVPTVVSHEHIIWGHVTTPIADGADYDSGIRAYFDSLLAGYDSLISVMPFQNFLLNQSAEVINKNIAGIRWPRTQDLLPLYEINHVMFIAGKNIYLDLNDRVGSHPFLFEMDKLHSLDVDWEDDFLIAEAVYERLTKL</sequence>
<keyword evidence="2" id="KW-1185">Reference proteome</keyword>
<dbReference type="PANTHER" id="PTHR21485:SF6">
    <property type="entry name" value="N-ACYLNEURAMINATE CYTIDYLYLTRANSFERASE-RELATED"/>
    <property type="match status" value="1"/>
</dbReference>
<dbReference type="Proteomes" id="UP000295620">
    <property type="component" value="Unassembled WGS sequence"/>
</dbReference>
<evidence type="ECO:0000313" key="2">
    <source>
        <dbReference type="Proteomes" id="UP000295620"/>
    </source>
</evidence>
<protein>
    <submittedName>
        <fullName evidence="1">N-acylneuraminate cytidylyltransferase</fullName>
    </submittedName>
</protein>
<proteinExistence type="predicted"/>
<comment type="caution">
    <text evidence="1">The sequence shown here is derived from an EMBL/GenBank/DDBJ whole genome shotgun (WGS) entry which is preliminary data.</text>
</comment>
<dbReference type="OrthoDB" id="9805604at2"/>
<evidence type="ECO:0000313" key="1">
    <source>
        <dbReference type="EMBL" id="TDQ09930.1"/>
    </source>
</evidence>